<organism evidence="9 10">
    <name type="scientific">Saxophila tyrrhenica</name>
    <dbReference type="NCBI Taxonomy" id="1690608"/>
    <lineage>
        <taxon>Eukaryota</taxon>
        <taxon>Fungi</taxon>
        <taxon>Dikarya</taxon>
        <taxon>Ascomycota</taxon>
        <taxon>Pezizomycotina</taxon>
        <taxon>Dothideomycetes</taxon>
        <taxon>Dothideomycetidae</taxon>
        <taxon>Mycosphaerellales</taxon>
        <taxon>Extremaceae</taxon>
        <taxon>Saxophila</taxon>
    </lineage>
</organism>
<evidence type="ECO:0000256" key="4">
    <source>
        <dbReference type="ARBA" id="ARBA00022723"/>
    </source>
</evidence>
<evidence type="ECO:0000256" key="7">
    <source>
        <dbReference type="ARBA" id="ARBA00025795"/>
    </source>
</evidence>
<dbReference type="PANTHER" id="PTHR33577">
    <property type="entry name" value="STERIGMATOCYSTIN BIOSYNTHESIS PEROXIDASE STCC-RELATED"/>
    <property type="match status" value="1"/>
</dbReference>
<comment type="similarity">
    <text evidence="7">Belongs to the chloroperoxidase family.</text>
</comment>
<feature type="domain" description="Heme haloperoxidase family profile" evidence="8">
    <location>
        <begin position="25"/>
        <end position="232"/>
    </location>
</feature>
<dbReference type="PROSITE" id="PS51405">
    <property type="entry name" value="HEME_HALOPEROXIDASE"/>
    <property type="match status" value="1"/>
</dbReference>
<keyword evidence="4" id="KW-0479">Metal-binding</keyword>
<keyword evidence="5" id="KW-0560">Oxidoreductase</keyword>
<keyword evidence="3" id="KW-0349">Heme</keyword>
<evidence type="ECO:0000259" key="8">
    <source>
        <dbReference type="PROSITE" id="PS51405"/>
    </source>
</evidence>
<evidence type="ECO:0000313" key="10">
    <source>
        <dbReference type="Proteomes" id="UP001337655"/>
    </source>
</evidence>
<dbReference type="PANTHER" id="PTHR33577:SF7">
    <property type="entry name" value="HEME HALOPEROXIDASE FAMILY PROFILE DOMAIN-CONTAINING PROTEIN"/>
    <property type="match status" value="1"/>
</dbReference>
<reference evidence="9 10" key="1">
    <citation type="submission" date="2023-08" db="EMBL/GenBank/DDBJ databases">
        <title>Black Yeasts Isolated from many extreme environments.</title>
        <authorList>
            <person name="Coleine C."/>
            <person name="Stajich J.E."/>
            <person name="Selbmann L."/>
        </authorList>
    </citation>
    <scope>NUCLEOTIDE SEQUENCE [LARGE SCALE GENOMIC DNA]</scope>
    <source>
        <strain evidence="9 10">CCFEE 5935</strain>
    </source>
</reference>
<keyword evidence="2" id="KW-0575">Peroxidase</keyword>
<dbReference type="GO" id="GO:0004601">
    <property type="term" value="F:peroxidase activity"/>
    <property type="evidence" value="ECO:0007669"/>
    <property type="project" value="UniProtKB-KW"/>
</dbReference>
<dbReference type="EMBL" id="JAVRRT010000017">
    <property type="protein sequence ID" value="KAK5165295.1"/>
    <property type="molecule type" value="Genomic_DNA"/>
</dbReference>
<dbReference type="Pfam" id="PF01328">
    <property type="entry name" value="Peroxidase_2"/>
    <property type="match status" value="1"/>
</dbReference>
<dbReference type="SUPFAM" id="SSF47571">
    <property type="entry name" value="Cloroperoxidase"/>
    <property type="match status" value="1"/>
</dbReference>
<dbReference type="GeneID" id="89930725"/>
<dbReference type="Proteomes" id="UP001337655">
    <property type="component" value="Unassembled WGS sequence"/>
</dbReference>
<sequence>MKLALLLTAGCTAATCHLQARKQGSQTEWHPAGPGDLRGPCPMMNTLANHGFLPHDGKNLTKPVVMKGLQDGLNFNEALIETMFEQALIANPEPNATWFDLGLLNRHNVLEHDASLSRTDAFFGNNHIFNQSVFDETTKYWHDPILNASMLGNSKIARQLQSKSTNPEYTFTNTTEAFSIGEVLAPIIAFGDIETATVNRSLVIYFFENERLPTEMGWCKRTEPVALKDILKLHKIIGKASRLITGTEGSSEGDLHSPPPKGEV</sequence>
<evidence type="ECO:0000256" key="3">
    <source>
        <dbReference type="ARBA" id="ARBA00022617"/>
    </source>
</evidence>
<comment type="cofactor">
    <cofactor evidence="1">
        <name>heme b</name>
        <dbReference type="ChEBI" id="CHEBI:60344"/>
    </cofactor>
</comment>
<comment type="caution">
    <text evidence="9">The sequence shown here is derived from an EMBL/GenBank/DDBJ whole genome shotgun (WGS) entry which is preliminary data.</text>
</comment>
<protein>
    <recommendedName>
        <fullName evidence="8">Heme haloperoxidase family profile domain-containing protein</fullName>
    </recommendedName>
</protein>
<proteinExistence type="inferred from homology"/>
<accession>A0AAV9NZK5</accession>
<name>A0AAV9NZK5_9PEZI</name>
<evidence type="ECO:0000256" key="1">
    <source>
        <dbReference type="ARBA" id="ARBA00001970"/>
    </source>
</evidence>
<gene>
    <name evidence="9" type="ORF">LTR77_009393</name>
</gene>
<evidence type="ECO:0000256" key="6">
    <source>
        <dbReference type="ARBA" id="ARBA00023004"/>
    </source>
</evidence>
<evidence type="ECO:0000256" key="5">
    <source>
        <dbReference type="ARBA" id="ARBA00023002"/>
    </source>
</evidence>
<dbReference type="Gene3D" id="1.10.489.10">
    <property type="entry name" value="Chloroperoxidase-like"/>
    <property type="match status" value="1"/>
</dbReference>
<dbReference type="RefSeq" id="XP_064655438.1">
    <property type="nucleotide sequence ID" value="XM_064806621.1"/>
</dbReference>
<dbReference type="InterPro" id="IPR036851">
    <property type="entry name" value="Chloroperoxidase-like_sf"/>
</dbReference>
<dbReference type="GO" id="GO:0046872">
    <property type="term" value="F:metal ion binding"/>
    <property type="evidence" value="ECO:0007669"/>
    <property type="project" value="UniProtKB-KW"/>
</dbReference>
<keyword evidence="10" id="KW-1185">Reference proteome</keyword>
<dbReference type="InterPro" id="IPR000028">
    <property type="entry name" value="Chloroperoxidase"/>
</dbReference>
<keyword evidence="6" id="KW-0408">Iron</keyword>
<evidence type="ECO:0000313" key="9">
    <source>
        <dbReference type="EMBL" id="KAK5165295.1"/>
    </source>
</evidence>
<evidence type="ECO:0000256" key="2">
    <source>
        <dbReference type="ARBA" id="ARBA00022559"/>
    </source>
</evidence>
<dbReference type="AlphaFoldDB" id="A0AAV9NZK5"/>